<accession>A0A4Q9B3I7</accession>
<gene>
    <name evidence="7" type="ORF">ETP66_08145</name>
</gene>
<dbReference type="PANTHER" id="PTHR48090:SF10">
    <property type="entry name" value="GLUCOSYL-3-PHOSPHOGLYCERATE SYNTHASE"/>
    <property type="match status" value="1"/>
</dbReference>
<evidence type="ECO:0000256" key="4">
    <source>
        <dbReference type="ARBA" id="ARBA00022679"/>
    </source>
</evidence>
<dbReference type="InterPro" id="IPR029044">
    <property type="entry name" value="Nucleotide-diphossugar_trans"/>
</dbReference>
<proteinExistence type="inferred from homology"/>
<keyword evidence="8" id="KW-1185">Reference proteome</keyword>
<evidence type="ECO:0000256" key="5">
    <source>
        <dbReference type="ARBA" id="ARBA00022842"/>
    </source>
</evidence>
<reference evidence="7 8" key="1">
    <citation type="submission" date="2019-02" db="EMBL/GenBank/DDBJ databases">
        <title>Thermus sp. a novel from hot spring.</title>
        <authorList>
            <person name="Zhao Z."/>
        </authorList>
    </citation>
    <scope>NUCLEOTIDE SEQUENCE [LARGE SCALE GENOMIC DNA]</scope>
    <source>
        <strain evidence="7 8">CFH 72773T</strain>
    </source>
</reference>
<dbReference type="PANTHER" id="PTHR48090">
    <property type="entry name" value="UNDECAPRENYL-PHOSPHATE 4-DEOXY-4-FORMAMIDO-L-ARABINOSE TRANSFERASE-RELATED"/>
    <property type="match status" value="1"/>
</dbReference>
<dbReference type="InterPro" id="IPR050256">
    <property type="entry name" value="Glycosyltransferase_2"/>
</dbReference>
<dbReference type="OrthoDB" id="9810303at2"/>
<dbReference type="GO" id="GO:0016757">
    <property type="term" value="F:glycosyltransferase activity"/>
    <property type="evidence" value="ECO:0007669"/>
    <property type="project" value="UniProtKB-KW"/>
</dbReference>
<dbReference type="Pfam" id="PF00535">
    <property type="entry name" value="Glycos_transf_2"/>
    <property type="match status" value="1"/>
</dbReference>
<evidence type="ECO:0000256" key="1">
    <source>
        <dbReference type="ARBA" id="ARBA00001946"/>
    </source>
</evidence>
<comment type="caution">
    <text evidence="7">The sequence shown here is derived from an EMBL/GenBank/DDBJ whole genome shotgun (WGS) entry which is preliminary data.</text>
</comment>
<comment type="similarity">
    <text evidence="2">Belongs to the glycosyltransferase 2 family.</text>
</comment>
<name>A0A4Q9B3I7_9DEIN</name>
<dbReference type="Gene3D" id="3.90.550.10">
    <property type="entry name" value="Spore Coat Polysaccharide Biosynthesis Protein SpsA, Chain A"/>
    <property type="match status" value="1"/>
</dbReference>
<feature type="domain" description="Glycosyltransferase 2-like" evidence="6">
    <location>
        <begin position="4"/>
        <end position="127"/>
    </location>
</feature>
<evidence type="ECO:0000313" key="8">
    <source>
        <dbReference type="Proteomes" id="UP000292858"/>
    </source>
</evidence>
<dbReference type="Proteomes" id="UP000292858">
    <property type="component" value="Unassembled WGS sequence"/>
</dbReference>
<dbReference type="SUPFAM" id="SSF53448">
    <property type="entry name" value="Nucleotide-diphospho-sugar transferases"/>
    <property type="match status" value="1"/>
</dbReference>
<dbReference type="EMBL" id="SIJL01000009">
    <property type="protein sequence ID" value="TBH20104.1"/>
    <property type="molecule type" value="Genomic_DNA"/>
</dbReference>
<dbReference type="InterPro" id="IPR001173">
    <property type="entry name" value="Glyco_trans_2-like"/>
</dbReference>
<keyword evidence="4 7" id="KW-0808">Transferase</keyword>
<keyword evidence="5" id="KW-0460">Magnesium</keyword>
<evidence type="ECO:0000256" key="2">
    <source>
        <dbReference type="ARBA" id="ARBA00006739"/>
    </source>
</evidence>
<sequence length="209" mass="23047">MTATVLIPAFNEEAHVAQVVRVAKAAGFPVVVADDGSQDRTAAEAERAGAEVVRLPENRGKGGAIAEGLRRVATPYVLLLDADLLGLHPEHLEALLAPVREGRAEMTVGVFQGGRLSTDLAMRLTPFLSGQRALGTEALRRVPGLEGARYDLELLLTRHAQRQGWRVRYLPLPGVSQVMKEEKRGLLPGLRHRLRMYWEIARYYLRAQA</sequence>
<comment type="cofactor">
    <cofactor evidence="1">
        <name>Mg(2+)</name>
        <dbReference type="ChEBI" id="CHEBI:18420"/>
    </cofactor>
</comment>
<evidence type="ECO:0000259" key="6">
    <source>
        <dbReference type="Pfam" id="PF00535"/>
    </source>
</evidence>
<organism evidence="7 8">
    <name type="scientific">Thermus thermamylovorans</name>
    <dbReference type="NCBI Taxonomy" id="2509362"/>
    <lineage>
        <taxon>Bacteria</taxon>
        <taxon>Thermotogati</taxon>
        <taxon>Deinococcota</taxon>
        <taxon>Deinococci</taxon>
        <taxon>Thermales</taxon>
        <taxon>Thermaceae</taxon>
        <taxon>Thermus</taxon>
    </lineage>
</organism>
<protein>
    <submittedName>
        <fullName evidence="7">Glycosyltransferase</fullName>
    </submittedName>
</protein>
<keyword evidence="3" id="KW-0328">Glycosyltransferase</keyword>
<evidence type="ECO:0000313" key="7">
    <source>
        <dbReference type="EMBL" id="TBH20104.1"/>
    </source>
</evidence>
<dbReference type="RefSeq" id="WP_130842139.1">
    <property type="nucleotide sequence ID" value="NZ_SIJL01000009.1"/>
</dbReference>
<dbReference type="AlphaFoldDB" id="A0A4Q9B3I7"/>
<evidence type="ECO:0000256" key="3">
    <source>
        <dbReference type="ARBA" id="ARBA00022676"/>
    </source>
</evidence>